<dbReference type="Gene3D" id="1.10.8.60">
    <property type="match status" value="2"/>
</dbReference>
<proteinExistence type="predicted"/>
<evidence type="ECO:0000313" key="5">
    <source>
        <dbReference type="EMBL" id="KAK1365970.1"/>
    </source>
</evidence>
<dbReference type="Pfam" id="PF00004">
    <property type="entry name" value="AAA"/>
    <property type="match status" value="2"/>
</dbReference>
<keyword evidence="6" id="KW-1185">Reference proteome</keyword>
<dbReference type="InterPro" id="IPR003959">
    <property type="entry name" value="ATPase_AAA_core"/>
</dbReference>
<accession>A0AAD8M8E1</accession>
<dbReference type="InterPro" id="IPR003593">
    <property type="entry name" value="AAA+_ATPase"/>
</dbReference>
<dbReference type="GO" id="GO:0005524">
    <property type="term" value="F:ATP binding"/>
    <property type="evidence" value="ECO:0007669"/>
    <property type="project" value="UniProtKB-KW"/>
</dbReference>
<dbReference type="GO" id="GO:0016887">
    <property type="term" value="F:ATP hydrolysis activity"/>
    <property type="evidence" value="ECO:0007669"/>
    <property type="project" value="InterPro"/>
</dbReference>
<evidence type="ECO:0000256" key="2">
    <source>
        <dbReference type="ARBA" id="ARBA00022840"/>
    </source>
</evidence>
<dbReference type="Proteomes" id="UP001237642">
    <property type="component" value="Unassembled WGS sequence"/>
</dbReference>
<dbReference type="Pfam" id="PF17862">
    <property type="entry name" value="AAA_lid_3"/>
    <property type="match status" value="2"/>
</dbReference>
<reference evidence="5" key="2">
    <citation type="submission" date="2023-05" db="EMBL/GenBank/DDBJ databases">
        <authorList>
            <person name="Schelkunov M.I."/>
        </authorList>
    </citation>
    <scope>NUCLEOTIDE SEQUENCE</scope>
    <source>
        <strain evidence="5">Hsosn_3</strain>
        <tissue evidence="5">Leaf</tissue>
    </source>
</reference>
<feature type="compositionally biased region" description="Low complexity" evidence="3">
    <location>
        <begin position="250"/>
        <end position="267"/>
    </location>
</feature>
<protein>
    <submittedName>
        <fullName evidence="5">Calmodulin-interacting protein 111</fullName>
    </submittedName>
</protein>
<gene>
    <name evidence="5" type="ORF">POM88_041531</name>
</gene>
<keyword evidence="2" id="KW-0067">ATP-binding</keyword>
<dbReference type="Pfam" id="PF26429">
    <property type="entry name" value="DPBB_CI111"/>
    <property type="match status" value="1"/>
</dbReference>
<dbReference type="InterPro" id="IPR050168">
    <property type="entry name" value="AAA_ATPase_domain"/>
</dbReference>
<dbReference type="EMBL" id="JAUIZM010000009">
    <property type="protein sequence ID" value="KAK1365970.1"/>
    <property type="molecule type" value="Genomic_DNA"/>
</dbReference>
<dbReference type="InterPro" id="IPR027417">
    <property type="entry name" value="P-loop_NTPase"/>
</dbReference>
<dbReference type="InterPro" id="IPR041569">
    <property type="entry name" value="AAA_lid_3"/>
</dbReference>
<evidence type="ECO:0000256" key="3">
    <source>
        <dbReference type="SAM" id="MobiDB-lite"/>
    </source>
</evidence>
<dbReference type="InterPro" id="IPR003960">
    <property type="entry name" value="ATPase_AAA_CS"/>
</dbReference>
<feature type="domain" description="AAA+ ATPase" evidence="4">
    <location>
        <begin position="454"/>
        <end position="590"/>
    </location>
</feature>
<feature type="region of interest" description="Disordered" evidence="3">
    <location>
        <begin position="238"/>
        <end position="274"/>
    </location>
</feature>
<dbReference type="SUPFAM" id="SSF52540">
    <property type="entry name" value="P-loop containing nucleoside triphosphate hydrolases"/>
    <property type="match status" value="2"/>
</dbReference>
<evidence type="ECO:0000313" key="6">
    <source>
        <dbReference type="Proteomes" id="UP001237642"/>
    </source>
</evidence>
<evidence type="ECO:0000256" key="1">
    <source>
        <dbReference type="ARBA" id="ARBA00022741"/>
    </source>
</evidence>
<evidence type="ECO:0000259" key="4">
    <source>
        <dbReference type="SMART" id="SM00382"/>
    </source>
</evidence>
<dbReference type="PROSITE" id="PS00674">
    <property type="entry name" value="AAA"/>
    <property type="match status" value="1"/>
</dbReference>
<reference evidence="5" key="1">
    <citation type="submission" date="2023-02" db="EMBL/GenBank/DDBJ databases">
        <title>Genome of toxic invasive species Heracleum sosnowskyi carries increased number of genes despite the absence of recent whole-genome duplications.</title>
        <authorList>
            <person name="Schelkunov M."/>
            <person name="Shtratnikova V."/>
            <person name="Makarenko M."/>
            <person name="Klepikova A."/>
            <person name="Omelchenko D."/>
            <person name="Novikova G."/>
            <person name="Obukhova E."/>
            <person name="Bogdanov V."/>
            <person name="Penin A."/>
            <person name="Logacheva M."/>
        </authorList>
    </citation>
    <scope>NUCLEOTIDE SEQUENCE</scope>
    <source>
        <strain evidence="5">Hsosn_3</strain>
        <tissue evidence="5">Leaf</tissue>
    </source>
</reference>
<name>A0AAD8M8E1_9APIA</name>
<dbReference type="Gene3D" id="3.40.50.300">
    <property type="entry name" value="P-loop containing nucleotide triphosphate hydrolases"/>
    <property type="match status" value="2"/>
</dbReference>
<feature type="region of interest" description="Disordered" evidence="3">
    <location>
        <begin position="1"/>
        <end position="39"/>
    </location>
</feature>
<dbReference type="PANTHER" id="PTHR23077:SF27">
    <property type="entry name" value="ATPASE FAMILY GENE 2 PROTEIN HOMOLOG A"/>
    <property type="match status" value="1"/>
</dbReference>
<sequence>MPSKNKKGSKSASKLSNSSDQSSSVTSPWNPSSAPPQQTSEIDVQSILEEASRKFPSLIGKNALVAQITDDADTESIRGTCKIWLSESSMLAYSLSPGATVSVSLASSNKLVSKSPVRSLADVCEKQFGFFSEHQMVTEVGNYFVLAAVFPSKKILKNGVRLSRSLSRTMGSPPSESILFVHPVCLQPTVSFANGNGKLQSTGHLSMSTCKELYLELVSSDSESAFNTNELHKDSFPAETTNLADNGKVSSPKTPFSQSKFSSPSMSCVITPRGDESVSSRSKIYRTFMPSFEIQEVLENESAKNLLQTCATSWLSSRSLLCGNIVVIPILSKLCLFQVLGANKLSANHHILNVINDSHSDKSFEDMDLVDHVDDAFLVDHNTKVYLFPPLGSIVYSAKSKGLLRQQLDYKEVRSHANAEMPKLGGISKQYAELKDIIISSSLSSKFSSLGLRPIKGVLLHGPPGTGKTSLAKLCIHDTGVNLFHVKGPEIVSQYYGESEQALHEVFDSASRAAPAVVFIDELDAIAPARKDGSEELSQRMVATLLNLMDGIVSVEGLLVIAATNRPDSIEPALRRPGRFDIEIDMGVPSPDQRYDILLALLKEKEHSLSDIEVLYLAKATHGFVGADLAVLCNEAKFICLRRYTDMQISYDESHCNISPLLPPDTVEGFDHPDDINDLTSPDHLDYTCSSTLESPVRPENLDDEILNVNGTCAVKNDTLRVSFDDFESARKKVGPSAMREVILEIPNISWEDVGGQKEVKMQLKEAVEWPQKYQDSFKSLGILPPRGVLMFGPPGCSKTLLARAVASEAGLNFLAVKGPELFSMWVGESEKAVRSLFAKATANAPSIIFFDEIDSLASIRGKESDGVSVGDRVISQLLVEMDGLQKRVDVTVIAATNRPDNIDPALLRPGRFDRLLYVGPPNVADREDIFKVHLCKMPCSTDVSPKDLALCTEGCSGADIFQICREAALAALEETFDASCITMKHLEHAISQAQPSLVQFDQKLLTKFQRMVHSTATEDDFGSQSSSSTSHRFSFWTPIKSIMQWLLQFPSEGQFCAFALGSWDVSTSLKIYLRIELGHFLFNFGVQVVSDCTRPGKI</sequence>
<keyword evidence="1" id="KW-0547">Nucleotide-binding</keyword>
<dbReference type="AlphaFoldDB" id="A0AAD8M8E1"/>
<dbReference type="CDD" id="cd19511">
    <property type="entry name" value="RecA-like_CDC48_r2-like"/>
    <property type="match status" value="1"/>
</dbReference>
<dbReference type="PANTHER" id="PTHR23077">
    <property type="entry name" value="AAA-FAMILY ATPASE"/>
    <property type="match status" value="1"/>
</dbReference>
<comment type="caution">
    <text evidence="5">The sequence shown here is derived from an EMBL/GenBank/DDBJ whole genome shotgun (WGS) entry which is preliminary data.</text>
</comment>
<dbReference type="InterPro" id="IPR058958">
    <property type="entry name" value="DPBB_CI111"/>
</dbReference>
<feature type="compositionally biased region" description="Low complexity" evidence="3">
    <location>
        <begin position="10"/>
        <end position="32"/>
    </location>
</feature>
<dbReference type="SMART" id="SM00382">
    <property type="entry name" value="AAA"/>
    <property type="match status" value="2"/>
</dbReference>
<feature type="domain" description="AAA+ ATPase" evidence="4">
    <location>
        <begin position="785"/>
        <end position="923"/>
    </location>
</feature>
<dbReference type="FunFam" id="3.40.50.300:FF:001406">
    <property type="entry name" value="Putative vesicular transport protein (CDC48)"/>
    <property type="match status" value="1"/>
</dbReference>
<dbReference type="GO" id="GO:0009507">
    <property type="term" value="C:chloroplast"/>
    <property type="evidence" value="ECO:0007669"/>
    <property type="project" value="TreeGrafter"/>
</dbReference>
<organism evidence="5 6">
    <name type="scientific">Heracleum sosnowskyi</name>
    <dbReference type="NCBI Taxonomy" id="360622"/>
    <lineage>
        <taxon>Eukaryota</taxon>
        <taxon>Viridiplantae</taxon>
        <taxon>Streptophyta</taxon>
        <taxon>Embryophyta</taxon>
        <taxon>Tracheophyta</taxon>
        <taxon>Spermatophyta</taxon>
        <taxon>Magnoliopsida</taxon>
        <taxon>eudicotyledons</taxon>
        <taxon>Gunneridae</taxon>
        <taxon>Pentapetalae</taxon>
        <taxon>asterids</taxon>
        <taxon>campanulids</taxon>
        <taxon>Apiales</taxon>
        <taxon>Apiaceae</taxon>
        <taxon>Apioideae</taxon>
        <taxon>apioid superclade</taxon>
        <taxon>Tordylieae</taxon>
        <taxon>Tordyliinae</taxon>
        <taxon>Heracleum</taxon>
    </lineage>
</organism>
<dbReference type="FunFam" id="3.40.50.300:FF:000661">
    <property type="entry name" value="calmodulin-interacting protein 111 isoform X1"/>
    <property type="match status" value="1"/>
</dbReference>